<dbReference type="Pfam" id="PF00240">
    <property type="entry name" value="ubiquitin"/>
    <property type="match status" value="1"/>
</dbReference>
<proteinExistence type="predicted"/>
<dbReference type="InterPro" id="IPR029071">
    <property type="entry name" value="Ubiquitin-like_domsf"/>
</dbReference>
<name>A0A4Y7T0N7_COPMI</name>
<feature type="non-terminal residue" evidence="2">
    <location>
        <position position="176"/>
    </location>
</feature>
<dbReference type="InterPro" id="IPR000626">
    <property type="entry name" value="Ubiquitin-like_dom"/>
</dbReference>
<reference evidence="2 3" key="1">
    <citation type="journal article" date="2019" name="Nat. Ecol. Evol.">
        <title>Megaphylogeny resolves global patterns of mushroom evolution.</title>
        <authorList>
            <person name="Varga T."/>
            <person name="Krizsan K."/>
            <person name="Foldi C."/>
            <person name="Dima B."/>
            <person name="Sanchez-Garcia M."/>
            <person name="Sanchez-Ramirez S."/>
            <person name="Szollosi G.J."/>
            <person name="Szarkandi J.G."/>
            <person name="Papp V."/>
            <person name="Albert L."/>
            <person name="Andreopoulos W."/>
            <person name="Angelini C."/>
            <person name="Antonin V."/>
            <person name="Barry K.W."/>
            <person name="Bougher N.L."/>
            <person name="Buchanan P."/>
            <person name="Buyck B."/>
            <person name="Bense V."/>
            <person name="Catcheside P."/>
            <person name="Chovatia M."/>
            <person name="Cooper J."/>
            <person name="Damon W."/>
            <person name="Desjardin D."/>
            <person name="Finy P."/>
            <person name="Geml J."/>
            <person name="Haridas S."/>
            <person name="Hughes K."/>
            <person name="Justo A."/>
            <person name="Karasinski D."/>
            <person name="Kautmanova I."/>
            <person name="Kiss B."/>
            <person name="Kocsube S."/>
            <person name="Kotiranta H."/>
            <person name="LaButti K.M."/>
            <person name="Lechner B.E."/>
            <person name="Liimatainen K."/>
            <person name="Lipzen A."/>
            <person name="Lukacs Z."/>
            <person name="Mihaltcheva S."/>
            <person name="Morgado L.N."/>
            <person name="Niskanen T."/>
            <person name="Noordeloos M.E."/>
            <person name="Ohm R.A."/>
            <person name="Ortiz-Santana B."/>
            <person name="Ovrebo C."/>
            <person name="Racz N."/>
            <person name="Riley R."/>
            <person name="Savchenko A."/>
            <person name="Shiryaev A."/>
            <person name="Soop K."/>
            <person name="Spirin V."/>
            <person name="Szebenyi C."/>
            <person name="Tomsovsky M."/>
            <person name="Tulloss R.E."/>
            <person name="Uehling J."/>
            <person name="Grigoriev I.V."/>
            <person name="Vagvolgyi C."/>
            <person name="Papp T."/>
            <person name="Martin F.M."/>
            <person name="Miettinen O."/>
            <person name="Hibbett D.S."/>
            <person name="Nagy L.G."/>
        </authorList>
    </citation>
    <scope>NUCLEOTIDE SEQUENCE [LARGE SCALE GENOMIC DNA]</scope>
    <source>
        <strain evidence="2 3">FP101781</strain>
    </source>
</reference>
<protein>
    <recommendedName>
        <fullName evidence="1">Ubiquitin-like domain-containing protein</fullName>
    </recommendedName>
</protein>
<comment type="caution">
    <text evidence="2">The sequence shown here is derived from an EMBL/GenBank/DDBJ whole genome shotgun (WGS) entry which is preliminary data.</text>
</comment>
<dbReference type="SMART" id="SM00213">
    <property type="entry name" value="UBQ"/>
    <property type="match status" value="1"/>
</dbReference>
<evidence type="ECO:0000313" key="3">
    <source>
        <dbReference type="Proteomes" id="UP000298030"/>
    </source>
</evidence>
<keyword evidence="3" id="KW-1185">Reference proteome</keyword>
<sequence length="176" mass="20322">MVTIRFQIPQFPTERKSNLPPEVDRWVETQVEDSIELRDLKYLVRRRWYELLKSIGNSEATPGLDEIELRWDGSNEPLTDTTQSTTGRHLLLVEPVTKYTIFFKTQATSGPLRVGDDDTVASLKKQVSEKTGVVNARWSVVDRTQEVELDDDNKSLKEYGVEDEDTLFFKFEGYSD</sequence>
<dbReference type="AlphaFoldDB" id="A0A4Y7T0N7"/>
<dbReference type="EMBL" id="QPFP01000039">
    <property type="protein sequence ID" value="TEB27488.1"/>
    <property type="molecule type" value="Genomic_DNA"/>
</dbReference>
<evidence type="ECO:0000259" key="1">
    <source>
        <dbReference type="PROSITE" id="PS50053"/>
    </source>
</evidence>
<gene>
    <name evidence="2" type="ORF">FA13DRAFT_1736330</name>
</gene>
<dbReference type="Proteomes" id="UP000298030">
    <property type="component" value="Unassembled WGS sequence"/>
</dbReference>
<feature type="domain" description="Ubiquitin-like" evidence="1">
    <location>
        <begin position="99"/>
        <end position="167"/>
    </location>
</feature>
<dbReference type="SUPFAM" id="SSF54236">
    <property type="entry name" value="Ubiquitin-like"/>
    <property type="match status" value="1"/>
</dbReference>
<evidence type="ECO:0000313" key="2">
    <source>
        <dbReference type="EMBL" id="TEB27488.1"/>
    </source>
</evidence>
<accession>A0A4Y7T0N7</accession>
<dbReference type="Gene3D" id="3.10.20.90">
    <property type="entry name" value="Phosphatidylinositol 3-kinase Catalytic Subunit, Chain A, domain 1"/>
    <property type="match status" value="1"/>
</dbReference>
<dbReference type="PROSITE" id="PS50053">
    <property type="entry name" value="UBIQUITIN_2"/>
    <property type="match status" value="1"/>
</dbReference>
<organism evidence="2 3">
    <name type="scientific">Coprinellus micaceus</name>
    <name type="common">Glistening ink-cap mushroom</name>
    <name type="synonym">Coprinus micaceus</name>
    <dbReference type="NCBI Taxonomy" id="71717"/>
    <lineage>
        <taxon>Eukaryota</taxon>
        <taxon>Fungi</taxon>
        <taxon>Dikarya</taxon>
        <taxon>Basidiomycota</taxon>
        <taxon>Agaricomycotina</taxon>
        <taxon>Agaricomycetes</taxon>
        <taxon>Agaricomycetidae</taxon>
        <taxon>Agaricales</taxon>
        <taxon>Agaricineae</taxon>
        <taxon>Psathyrellaceae</taxon>
        <taxon>Coprinellus</taxon>
    </lineage>
</organism>
<dbReference type="CDD" id="cd17039">
    <property type="entry name" value="Ubl_ubiquitin_like"/>
    <property type="match status" value="1"/>
</dbReference>